<name>A0A814M2W9_9BILA</name>
<gene>
    <name evidence="3" type="ORF">JXQ802_LOCUS17792</name>
    <name evidence="2" type="ORF">PYM288_LOCUS14282</name>
</gene>
<dbReference type="AlphaFoldDB" id="A0A814M2W9"/>
<keyword evidence="1" id="KW-0812">Transmembrane</keyword>
<keyword evidence="1" id="KW-0472">Membrane</keyword>
<evidence type="ECO:0000313" key="3">
    <source>
        <dbReference type="EMBL" id="CAF1073075.1"/>
    </source>
</evidence>
<evidence type="ECO:0000313" key="4">
    <source>
        <dbReference type="Proteomes" id="UP000663870"/>
    </source>
</evidence>
<sequence length="92" mass="10556">MLIVVPKSPLIDDFLLDPYDYYVDDPRDDKIDDESFIATIGAIISIRIGYMATNWTPIFWNKNKALPILPLPIIAYAILIDTFMQNFNSDIC</sequence>
<keyword evidence="1" id="KW-1133">Transmembrane helix</keyword>
<feature type="transmembrane region" description="Helical" evidence="1">
    <location>
        <begin position="35"/>
        <end position="53"/>
    </location>
</feature>
<organism evidence="3 4">
    <name type="scientific">Rotaria sordida</name>
    <dbReference type="NCBI Taxonomy" id="392033"/>
    <lineage>
        <taxon>Eukaryota</taxon>
        <taxon>Metazoa</taxon>
        <taxon>Spiralia</taxon>
        <taxon>Gnathifera</taxon>
        <taxon>Rotifera</taxon>
        <taxon>Eurotatoria</taxon>
        <taxon>Bdelloidea</taxon>
        <taxon>Philodinida</taxon>
        <taxon>Philodinidae</taxon>
        <taxon>Rotaria</taxon>
    </lineage>
</organism>
<accession>A0A814M2W9</accession>
<dbReference type="Proteomes" id="UP000663854">
    <property type="component" value="Unassembled WGS sequence"/>
</dbReference>
<evidence type="ECO:0000256" key="1">
    <source>
        <dbReference type="SAM" id="Phobius"/>
    </source>
</evidence>
<keyword evidence="4" id="KW-1185">Reference proteome</keyword>
<evidence type="ECO:0000313" key="2">
    <source>
        <dbReference type="EMBL" id="CAF0994278.1"/>
    </source>
</evidence>
<comment type="caution">
    <text evidence="3">The sequence shown here is derived from an EMBL/GenBank/DDBJ whole genome shotgun (WGS) entry which is preliminary data.</text>
</comment>
<proteinExistence type="predicted"/>
<protein>
    <submittedName>
        <fullName evidence="3">Uncharacterized protein</fullName>
    </submittedName>
</protein>
<feature type="transmembrane region" description="Helical" evidence="1">
    <location>
        <begin position="65"/>
        <end position="84"/>
    </location>
</feature>
<dbReference type="Proteomes" id="UP000663870">
    <property type="component" value="Unassembled WGS sequence"/>
</dbReference>
<dbReference type="EMBL" id="CAJNOL010000456">
    <property type="protein sequence ID" value="CAF1073075.1"/>
    <property type="molecule type" value="Genomic_DNA"/>
</dbReference>
<dbReference type="EMBL" id="CAJNOH010000309">
    <property type="protein sequence ID" value="CAF0994278.1"/>
    <property type="molecule type" value="Genomic_DNA"/>
</dbReference>
<reference evidence="3" key="1">
    <citation type="submission" date="2021-02" db="EMBL/GenBank/DDBJ databases">
        <authorList>
            <person name="Nowell W R."/>
        </authorList>
    </citation>
    <scope>NUCLEOTIDE SEQUENCE</scope>
</reference>